<evidence type="ECO:0000313" key="2">
    <source>
        <dbReference type="EMBL" id="EJZ64548.1"/>
    </source>
</evidence>
<protein>
    <recommendedName>
        <fullName evidence="1">Bacterial repeat domain-containing protein</fullName>
    </recommendedName>
</protein>
<dbReference type="AlphaFoldDB" id="K0WZF3"/>
<dbReference type="InterPro" id="IPR044060">
    <property type="entry name" value="Bacterial_rp_domain"/>
</dbReference>
<dbReference type="EMBL" id="ADLE01000008">
    <property type="protein sequence ID" value="EJZ64548.1"/>
    <property type="molecule type" value="Genomic_DNA"/>
</dbReference>
<accession>K0WZF3</accession>
<dbReference type="Pfam" id="PF13306">
    <property type="entry name" value="LRR_5"/>
    <property type="match status" value="4"/>
</dbReference>
<feature type="domain" description="Bacterial repeat" evidence="1">
    <location>
        <begin position="1086"/>
        <end position="1138"/>
    </location>
</feature>
<organism evidence="2 3">
    <name type="scientific">Barnesiella intestinihominis YIT 11860</name>
    <dbReference type="NCBI Taxonomy" id="742726"/>
    <lineage>
        <taxon>Bacteria</taxon>
        <taxon>Pseudomonadati</taxon>
        <taxon>Bacteroidota</taxon>
        <taxon>Bacteroidia</taxon>
        <taxon>Bacteroidales</taxon>
        <taxon>Barnesiellaceae</taxon>
        <taxon>Barnesiella</taxon>
    </lineage>
</organism>
<evidence type="ECO:0000259" key="1">
    <source>
        <dbReference type="Pfam" id="PF18998"/>
    </source>
</evidence>
<comment type="caution">
    <text evidence="2">The sequence shown here is derived from an EMBL/GenBank/DDBJ whole genome shotgun (WGS) entry which is preliminary data.</text>
</comment>
<dbReference type="OrthoDB" id="1054496at2"/>
<gene>
    <name evidence="2" type="ORF">HMPREF9448_01026</name>
</gene>
<dbReference type="PATRIC" id="fig|742726.3.peg.1090"/>
<dbReference type="PANTHER" id="PTHR45661:SF3">
    <property type="entry name" value="IG-LIKE DOMAIN-CONTAINING PROTEIN"/>
    <property type="match status" value="1"/>
</dbReference>
<dbReference type="STRING" id="742726.HMPREF9448_01026"/>
<dbReference type="InterPro" id="IPR053139">
    <property type="entry name" value="Surface_bspA-like"/>
</dbReference>
<feature type="domain" description="Bacterial repeat" evidence="1">
    <location>
        <begin position="816"/>
        <end position="876"/>
    </location>
</feature>
<name>K0WZF3_9BACT</name>
<feature type="domain" description="Bacterial repeat" evidence="1">
    <location>
        <begin position="948"/>
        <end position="1009"/>
    </location>
</feature>
<feature type="domain" description="Bacterial repeat" evidence="1">
    <location>
        <begin position="1015"/>
        <end position="1078"/>
    </location>
</feature>
<sequence>MAAGNNRADVLDACTRLRFRERRNLLQLQRIFRFGGICYPQWDSLFRELLFGACENTQDSHLQQQNVSGAEIGQQAFKSCKKLISVEIPESVTKIGNGAFDYSGLSSVNIPNSVTIIENNAFSSTQLTSIRIPGNATQWERAFAGCSKLTTVIIESGIKKIEKGAFANCTGLTSVSIPNSVTVISESAFSSCTALTSIDIPNSVTEISSTAFSGCKSLIHISIPEKITGIGTSAFSDCTALSSITFPSTLTGIGDNCFEGCTGLTTVDIPATVSYIGHTSFKDCTKLTSVSIPDGVTGIIGREAFSGCVKLSSITIPQNLEGVRANAFSGCLNLKSVTWNARDCSFSRDNVFPTSVITSFTFGDNVEKIPEGICEDMEKLTSVTIPESVTSIGKEAFKNCTELTSVVWKARKCANFSNSAYSPQFNTCPNITSFTFGENVEKIPAYLCSGITQISEISIPESVTYMGRAAFKECPGITSVRWNARTCTDFTSAENSAGFNTCPNITAFAFGENVEKIPAYLCFGMERLTEIILPQKTTTLGNGVFKNCIGLQSISIPLSTTTIGADAFNDCMALTSVIWNARWCSDFTSSPFNASPNIASFTFGEGVERIPAFLCRRLEAIDEITLPEGATYIGAEAFSGCSGVTVVNLGNSLTNIGSKAFYGCGLSTVSIPMSLTSIGAEAFGDCVRLKSVIWDARNCSDFATSFPETVTAFTFGKNVRLIPSGICQDMALIDSISIPSTVTHIGDFAFYGCDGLERIISSASIPPTISETTFEDYTTKLYVPIGSKTRYHEADYWSNFTDLRNDGASYTIVLSTDIEKGSVSGGGLYEDGEIVRISATPKVGYLFARWSDGNTENPRKITVESELSLTAEFTAVCRLSVLSNDATMGTVKGSGEYAESTIVILSALPNEGFQFARWNDGSTENPRPMTVMDDTELTAEFLPLHSLSVAADNTTTGIVEGSGEYAEGTVVILSALPNEGFQFARWNDGSTENPRPVTVMEDTELTAEFLPLHSLSVTADATTDIVEGSGEYAEGTVVILSALPNEGFQFARWNDGNTENPRPVTVMEDTELTAEFETGSHRLSVRSGNEDMGNVTALLTATPNTGYQFIHWNDGDISNPRTIAISENIDLIAKFEAKATNTDAISNDNERISVIGRTLYVENGGKTYRIYNTIGQLVYTGNDSEVSLSNPGIYTVCTGNRTQKIMIR</sequence>
<dbReference type="InterPro" id="IPR032675">
    <property type="entry name" value="LRR_dom_sf"/>
</dbReference>
<dbReference type="Proteomes" id="UP000006044">
    <property type="component" value="Unassembled WGS sequence"/>
</dbReference>
<dbReference type="eggNOG" id="COG5492">
    <property type="taxonomic scope" value="Bacteria"/>
</dbReference>
<evidence type="ECO:0000313" key="3">
    <source>
        <dbReference type="Proteomes" id="UP000006044"/>
    </source>
</evidence>
<keyword evidence="3" id="KW-1185">Reference proteome</keyword>
<dbReference type="Gene3D" id="3.80.10.10">
    <property type="entry name" value="Ribonuclease Inhibitor"/>
    <property type="match status" value="6"/>
</dbReference>
<feature type="domain" description="Bacterial repeat" evidence="1">
    <location>
        <begin position="883"/>
        <end position="941"/>
    </location>
</feature>
<dbReference type="HOGENOM" id="CLU_269978_0_0_10"/>
<reference evidence="2 3" key="1">
    <citation type="submission" date="2012-08" db="EMBL/GenBank/DDBJ databases">
        <title>The Genome Sequence of Barnesiella intestinihominis YIT 11860.</title>
        <authorList>
            <consortium name="The Broad Institute Genome Sequencing Platform"/>
            <person name="Earl A."/>
            <person name="Ward D."/>
            <person name="Feldgarden M."/>
            <person name="Gevers D."/>
            <person name="Morotomi M."/>
            <person name="Walker B."/>
            <person name="Young S.K."/>
            <person name="Zeng Q."/>
            <person name="Gargeya S."/>
            <person name="Fitzgerald M."/>
            <person name="Haas B."/>
            <person name="Abouelleil A."/>
            <person name="Alvarado L."/>
            <person name="Arachchi H.M."/>
            <person name="Berlin A.M."/>
            <person name="Chapman S.B."/>
            <person name="Goldberg J."/>
            <person name="Griggs A."/>
            <person name="Gujja S."/>
            <person name="Hansen M."/>
            <person name="Howarth C."/>
            <person name="Imamovic A."/>
            <person name="Larimer J."/>
            <person name="McCowen C."/>
            <person name="Montmayeur A."/>
            <person name="Murphy C."/>
            <person name="Neiman D."/>
            <person name="Pearson M."/>
            <person name="Priest M."/>
            <person name="Roberts A."/>
            <person name="Saif S."/>
            <person name="Shea T."/>
            <person name="Sisk P."/>
            <person name="Sykes S."/>
            <person name="Wortman J."/>
            <person name="Nusbaum C."/>
            <person name="Birren B."/>
        </authorList>
    </citation>
    <scope>NUCLEOTIDE SEQUENCE [LARGE SCALE GENOMIC DNA]</scope>
    <source>
        <strain evidence="2 3">YIT 11860</strain>
    </source>
</reference>
<dbReference type="SUPFAM" id="SSF52058">
    <property type="entry name" value="L domain-like"/>
    <property type="match status" value="4"/>
</dbReference>
<proteinExistence type="predicted"/>
<dbReference type="eggNOG" id="COG3866">
    <property type="taxonomic scope" value="Bacteria"/>
</dbReference>
<dbReference type="Pfam" id="PF18998">
    <property type="entry name" value="Flg_new_2"/>
    <property type="match status" value="5"/>
</dbReference>
<dbReference type="PANTHER" id="PTHR45661">
    <property type="entry name" value="SURFACE ANTIGEN"/>
    <property type="match status" value="1"/>
</dbReference>
<dbReference type="InterPro" id="IPR026906">
    <property type="entry name" value="LRR_5"/>
</dbReference>